<proteinExistence type="predicted"/>
<comment type="caution">
    <text evidence="1">The sequence shown here is derived from an EMBL/GenBank/DDBJ whole genome shotgun (WGS) entry which is preliminary data.</text>
</comment>
<evidence type="ECO:0000313" key="2">
    <source>
        <dbReference type="Proteomes" id="UP001396334"/>
    </source>
</evidence>
<name>A0ABR1ZRP6_9ROSI</name>
<dbReference type="Proteomes" id="UP001396334">
    <property type="component" value="Unassembled WGS sequence"/>
</dbReference>
<reference evidence="1 2" key="1">
    <citation type="journal article" date="2024" name="G3 (Bethesda)">
        <title>Genome assembly of Hibiscus sabdariffa L. provides insights into metabolisms of medicinal natural products.</title>
        <authorList>
            <person name="Kim T."/>
        </authorList>
    </citation>
    <scope>NUCLEOTIDE SEQUENCE [LARGE SCALE GENOMIC DNA]</scope>
    <source>
        <strain evidence="1">TK-2024</strain>
        <tissue evidence="1">Old leaves</tissue>
    </source>
</reference>
<evidence type="ECO:0000313" key="1">
    <source>
        <dbReference type="EMBL" id="KAK8483298.1"/>
    </source>
</evidence>
<dbReference type="EMBL" id="JBBPBN010000673">
    <property type="protein sequence ID" value="KAK8483298.1"/>
    <property type="molecule type" value="Genomic_DNA"/>
</dbReference>
<accession>A0ABR1ZRP6</accession>
<sequence length="392" mass="43194">MSGVHLSVNPGGRPPDESPSTQWGPSLERATSPTLMGDQPVQKRNKTNMCGLNANEAFEMEADGVDMAQRQLSKGIPGDQSVGINGESVVNGVEKETYASMAAKKVYPDKLANGTATIFDDEVLIMEEDIIVDKSGVIPSIQFSDRVVYGHTREVCPKSVAANIEGATVDIVVGNSEENSISEANLFRPWMQVWNRRRRVDMVGTSTDCTMVVAKIVEGSRFSVLEDDGETRQEQMVDGGAVEMDRHHVSHGVSIPRPTVINKAQIKRNEAYMSTPERRPKTWSASARAPTVVPLMETRWLMLYLIHLRSVEDPMAQYVFMSKGRGLMSATVGVSKFVVDMFGELDRFDGLVGGGDDFTHMLSNDDSSWVESQFEEDTKVACHNSERELGVQ</sequence>
<organism evidence="1 2">
    <name type="scientific">Hibiscus sabdariffa</name>
    <name type="common">roselle</name>
    <dbReference type="NCBI Taxonomy" id="183260"/>
    <lineage>
        <taxon>Eukaryota</taxon>
        <taxon>Viridiplantae</taxon>
        <taxon>Streptophyta</taxon>
        <taxon>Embryophyta</taxon>
        <taxon>Tracheophyta</taxon>
        <taxon>Spermatophyta</taxon>
        <taxon>Magnoliopsida</taxon>
        <taxon>eudicotyledons</taxon>
        <taxon>Gunneridae</taxon>
        <taxon>Pentapetalae</taxon>
        <taxon>rosids</taxon>
        <taxon>malvids</taxon>
        <taxon>Malvales</taxon>
        <taxon>Malvaceae</taxon>
        <taxon>Malvoideae</taxon>
        <taxon>Hibiscus</taxon>
    </lineage>
</organism>
<gene>
    <name evidence="1" type="ORF">V6N11_007802</name>
</gene>
<protein>
    <submittedName>
        <fullName evidence="1">Uncharacterized protein</fullName>
    </submittedName>
</protein>
<keyword evidence="2" id="KW-1185">Reference proteome</keyword>